<dbReference type="Proteomes" id="UP000527355">
    <property type="component" value="Unassembled WGS sequence"/>
</dbReference>
<dbReference type="Pfam" id="PF04791">
    <property type="entry name" value="LMBR1"/>
    <property type="match status" value="1"/>
</dbReference>
<feature type="transmembrane region" description="Helical" evidence="6">
    <location>
        <begin position="6"/>
        <end position="21"/>
    </location>
</feature>
<dbReference type="GO" id="GO:0071875">
    <property type="term" value="P:adrenergic receptor signaling pathway"/>
    <property type="evidence" value="ECO:0007669"/>
    <property type="project" value="TreeGrafter"/>
</dbReference>
<evidence type="ECO:0000256" key="5">
    <source>
        <dbReference type="ARBA" id="ARBA00023136"/>
    </source>
</evidence>
<accession>A0A7J7XZD5</accession>
<dbReference type="VEuPathDB" id="HostDB:GeneID_118655856"/>
<organism evidence="7 8">
    <name type="scientific">Myotis myotis</name>
    <name type="common">Greater mouse-eared bat</name>
    <name type="synonym">Vespertilio myotis</name>
    <dbReference type="NCBI Taxonomy" id="51298"/>
    <lineage>
        <taxon>Eukaryota</taxon>
        <taxon>Metazoa</taxon>
        <taxon>Chordata</taxon>
        <taxon>Craniata</taxon>
        <taxon>Vertebrata</taxon>
        <taxon>Euteleostomi</taxon>
        <taxon>Mammalia</taxon>
        <taxon>Eutheria</taxon>
        <taxon>Laurasiatheria</taxon>
        <taxon>Chiroptera</taxon>
        <taxon>Yangochiroptera</taxon>
        <taxon>Vespertilionidae</taxon>
        <taxon>Myotis</taxon>
    </lineage>
</organism>
<dbReference type="EMBL" id="JABWUV010000005">
    <property type="protein sequence ID" value="KAF6355097.1"/>
    <property type="molecule type" value="Genomic_DNA"/>
</dbReference>
<evidence type="ECO:0000256" key="2">
    <source>
        <dbReference type="ARBA" id="ARBA00010487"/>
    </source>
</evidence>
<dbReference type="PANTHER" id="PTHR21355">
    <property type="entry name" value="G-PROTEIN COUPLED RECEPTOR-ASSOCIATED PROTEIN LMBRD2"/>
    <property type="match status" value="1"/>
</dbReference>
<evidence type="ECO:0000256" key="3">
    <source>
        <dbReference type="ARBA" id="ARBA00022692"/>
    </source>
</evidence>
<dbReference type="InterPro" id="IPR006876">
    <property type="entry name" value="LMBR1-like_membr_prot"/>
</dbReference>
<gene>
    <name evidence="7" type="ORF">mMyoMyo1_007764</name>
</gene>
<keyword evidence="4 6" id="KW-1133">Transmembrane helix</keyword>
<protein>
    <submittedName>
        <fullName evidence="7">LMBR1 domain containing 2</fullName>
    </submittedName>
</protein>
<dbReference type="PANTHER" id="PTHR21355:SF0">
    <property type="entry name" value="G-PROTEIN COUPLED RECEPTOR-ASSOCIATED PROTEIN LMBRD2"/>
    <property type="match status" value="1"/>
</dbReference>
<feature type="transmembrane region" description="Helical" evidence="6">
    <location>
        <begin position="109"/>
        <end position="129"/>
    </location>
</feature>
<dbReference type="InterPro" id="IPR051584">
    <property type="entry name" value="GPCR-associated_LMBR1"/>
</dbReference>
<keyword evidence="8" id="KW-1185">Reference proteome</keyword>
<keyword evidence="3 6" id="KW-0812">Transmembrane</keyword>
<dbReference type="AlphaFoldDB" id="A0A7J7XZD5"/>
<comment type="subcellular location">
    <subcellularLocation>
        <location evidence="1">Membrane</location>
        <topology evidence="1">Multi-pass membrane protein</topology>
    </subcellularLocation>
</comment>
<evidence type="ECO:0000256" key="4">
    <source>
        <dbReference type="ARBA" id="ARBA00022989"/>
    </source>
</evidence>
<comment type="similarity">
    <text evidence="2">Belongs to the LIMR family.</text>
</comment>
<reference evidence="7 8" key="1">
    <citation type="journal article" date="2020" name="Nature">
        <title>Six reference-quality genomes reveal evolution of bat adaptations.</title>
        <authorList>
            <person name="Jebb D."/>
            <person name="Huang Z."/>
            <person name="Pippel M."/>
            <person name="Hughes G.M."/>
            <person name="Lavrichenko K."/>
            <person name="Devanna P."/>
            <person name="Winkler S."/>
            <person name="Jermiin L.S."/>
            <person name="Skirmuntt E.C."/>
            <person name="Katzourakis A."/>
            <person name="Burkitt-Gray L."/>
            <person name="Ray D.A."/>
            <person name="Sullivan K.A.M."/>
            <person name="Roscito J.G."/>
            <person name="Kirilenko B.M."/>
            <person name="Davalos L.M."/>
            <person name="Corthals A.P."/>
            <person name="Power M.L."/>
            <person name="Jones G."/>
            <person name="Ransome R.D."/>
            <person name="Dechmann D.K.N."/>
            <person name="Locatelli A.G."/>
            <person name="Puechmaille S.J."/>
            <person name="Fedrigo O."/>
            <person name="Jarvis E.D."/>
            <person name="Hiller M."/>
            <person name="Vernes S.C."/>
            <person name="Myers E.W."/>
            <person name="Teeling E.C."/>
        </authorList>
    </citation>
    <scope>NUCLEOTIDE SEQUENCE [LARGE SCALE GENOMIC DNA]</scope>
    <source>
        <strain evidence="7">MMyoMyo1</strain>
        <tissue evidence="7">Flight muscle</tissue>
    </source>
</reference>
<dbReference type="GO" id="GO:0016020">
    <property type="term" value="C:membrane"/>
    <property type="evidence" value="ECO:0007669"/>
    <property type="project" value="UniProtKB-SubCell"/>
</dbReference>
<proteinExistence type="inferred from homology"/>
<sequence length="190" mass="21603">MSGAALGLEIVFVFFLALFLLHRYGDFKKQHRLVIVGTLLAWYLCFLIVFILPLDVSTTIYNRCKHAAANSSPPENSNVTGVYATATPAPSPHPCFKPWSYIPDGIMPIFWRVVYWTSQFLTWILLPFMQSYARSGGFSITGKILLEQAFYLEDVAKNETSATHQFVHTFQSPEPENRFVQYFYSPAVGM</sequence>
<evidence type="ECO:0000256" key="1">
    <source>
        <dbReference type="ARBA" id="ARBA00004141"/>
    </source>
</evidence>
<evidence type="ECO:0000313" key="8">
    <source>
        <dbReference type="Proteomes" id="UP000527355"/>
    </source>
</evidence>
<evidence type="ECO:0000256" key="6">
    <source>
        <dbReference type="SAM" id="Phobius"/>
    </source>
</evidence>
<name>A0A7J7XZD5_MYOMY</name>
<evidence type="ECO:0000313" key="7">
    <source>
        <dbReference type="EMBL" id="KAF6355097.1"/>
    </source>
</evidence>
<comment type="caution">
    <text evidence="7">The sequence shown here is derived from an EMBL/GenBank/DDBJ whole genome shotgun (WGS) entry which is preliminary data.</text>
</comment>
<keyword evidence="5 6" id="KW-0472">Membrane</keyword>
<feature type="transmembrane region" description="Helical" evidence="6">
    <location>
        <begin position="33"/>
        <end position="52"/>
    </location>
</feature>